<organism evidence="1 2">
    <name type="scientific">Plasmodium inui San Antonio 1</name>
    <dbReference type="NCBI Taxonomy" id="1237626"/>
    <lineage>
        <taxon>Eukaryota</taxon>
        <taxon>Sar</taxon>
        <taxon>Alveolata</taxon>
        <taxon>Apicomplexa</taxon>
        <taxon>Aconoidasida</taxon>
        <taxon>Haemosporida</taxon>
        <taxon>Plasmodiidae</taxon>
        <taxon>Plasmodium</taxon>
        <taxon>Plasmodium (Plasmodium)</taxon>
    </lineage>
</organism>
<reference evidence="1 2" key="1">
    <citation type="submission" date="2013-02" db="EMBL/GenBank/DDBJ databases">
        <title>The Genome Sequence of Plasmodium inui San Antonio 1.</title>
        <authorList>
            <consortium name="The Broad Institute Genome Sequencing Platform"/>
            <consortium name="The Broad Institute Genome Sequencing Center for Infectious Disease"/>
            <person name="Neafsey D."/>
            <person name="Cheeseman I."/>
            <person name="Volkman S."/>
            <person name="Adams J."/>
            <person name="Walker B."/>
            <person name="Young S.K."/>
            <person name="Zeng Q."/>
            <person name="Gargeya S."/>
            <person name="Fitzgerald M."/>
            <person name="Haas B."/>
            <person name="Abouelleil A."/>
            <person name="Alvarado L."/>
            <person name="Arachchi H.M."/>
            <person name="Berlin A.M."/>
            <person name="Chapman S.B."/>
            <person name="Dewar J."/>
            <person name="Goldberg J."/>
            <person name="Griggs A."/>
            <person name="Gujja S."/>
            <person name="Hansen M."/>
            <person name="Howarth C."/>
            <person name="Imamovic A."/>
            <person name="Larimer J."/>
            <person name="McCowan C."/>
            <person name="Murphy C."/>
            <person name="Neiman D."/>
            <person name="Pearson M."/>
            <person name="Priest M."/>
            <person name="Roberts A."/>
            <person name="Saif S."/>
            <person name="Shea T."/>
            <person name="Sisk P."/>
            <person name="Sykes S."/>
            <person name="Wortman J."/>
            <person name="Nusbaum C."/>
            <person name="Birren B."/>
        </authorList>
    </citation>
    <scope>NUCLEOTIDE SEQUENCE [LARGE SCALE GENOMIC DNA]</scope>
    <source>
        <strain evidence="1 2">San Antonio 1</strain>
    </source>
</reference>
<protein>
    <submittedName>
        <fullName evidence="1">Uncharacterized protein</fullName>
    </submittedName>
</protein>
<evidence type="ECO:0000313" key="1">
    <source>
        <dbReference type="EMBL" id="EUD64209.1"/>
    </source>
</evidence>
<gene>
    <name evidence="1" type="ORF">C922_05407</name>
</gene>
<dbReference type="VEuPathDB" id="PlasmoDB:C922_05407"/>
<evidence type="ECO:0000313" key="2">
    <source>
        <dbReference type="Proteomes" id="UP000030640"/>
    </source>
</evidence>
<name>W7A528_9APIC</name>
<dbReference type="GeneID" id="20040681"/>
<dbReference type="AlphaFoldDB" id="W7A528"/>
<accession>W7A528</accession>
<proteinExistence type="predicted"/>
<sequence>MQSFLHMYIGSLLKKGLEQKECKKGQEATAGICRLRTNNQEKIGTGTTTLEEIFPNESTGTLANVSRMSRSICIGLESWISTLDGGTGTAAKIDFRGACSYDEFMAGGTPRGNSNKCIFEREKLAWIDHKDKVALSMGQEYQQTLKMCMELVTLIMITAGLDSTSKRRTYYENTREGVCGRIYKGLHDWAGEEVAAKIMRDWFSHSENLTGEKKEFQLPARDVYEIITETILGISKGDKEITCDRVFPATPGEKGEESAYKGGSSGDTTIVTSIETAQDSSQFIDTLDQVLAEVKAKVEVSDQKKYLALTRTRQAVLIKNVLRKRRENKKLLIHFF</sequence>
<keyword evidence="2" id="KW-1185">Reference proteome</keyword>
<dbReference type="EMBL" id="KI965527">
    <property type="protein sequence ID" value="EUD64209.1"/>
    <property type="molecule type" value="Genomic_DNA"/>
</dbReference>
<dbReference type="Proteomes" id="UP000030640">
    <property type="component" value="Unassembled WGS sequence"/>
</dbReference>
<dbReference type="RefSeq" id="XP_008819200.1">
    <property type="nucleotide sequence ID" value="XM_008820978.1"/>
</dbReference>